<feature type="transmembrane region" description="Helical" evidence="9">
    <location>
        <begin position="91"/>
        <end position="118"/>
    </location>
</feature>
<keyword evidence="5 8" id="KW-0653">Protein transport</keyword>
<evidence type="ECO:0000256" key="4">
    <source>
        <dbReference type="ARBA" id="ARBA00022692"/>
    </source>
</evidence>
<evidence type="ECO:0000259" key="10">
    <source>
        <dbReference type="Pfam" id="PF01618"/>
    </source>
</evidence>
<keyword evidence="4 9" id="KW-0812">Transmembrane</keyword>
<comment type="caution">
    <text evidence="11">The sequence shown here is derived from an EMBL/GenBank/DDBJ whole genome shotgun (WGS) entry which is preliminary data.</text>
</comment>
<evidence type="ECO:0000256" key="5">
    <source>
        <dbReference type="ARBA" id="ARBA00022927"/>
    </source>
</evidence>
<dbReference type="PANTHER" id="PTHR30625">
    <property type="entry name" value="PROTEIN TOLQ"/>
    <property type="match status" value="1"/>
</dbReference>
<feature type="domain" description="MotA/TolQ/ExbB proton channel" evidence="10">
    <location>
        <begin position="7"/>
        <end position="74"/>
    </location>
</feature>
<sequence>MNHQPGKTLALIGAWLQIGPVFGLLGTVYGMVCAFQDIEASGMGNPEALANNISIAITTTAMGLIMGLIGLIFLAIAFFHSSYRAPWFFKFLIVFAIFWLIHFPIGTIIGVLLLVYIISKKAEFHSQPPEFRT</sequence>
<reference evidence="11" key="1">
    <citation type="journal article" date="2014" name="Int. J. Syst. Evol. Microbiol.">
        <title>Complete genome sequence of Corynebacterium casei LMG S-19264T (=DSM 44701T), isolated from a smear-ripened cheese.</title>
        <authorList>
            <consortium name="US DOE Joint Genome Institute (JGI-PGF)"/>
            <person name="Walter F."/>
            <person name="Albersmeier A."/>
            <person name="Kalinowski J."/>
            <person name="Ruckert C."/>
        </authorList>
    </citation>
    <scope>NUCLEOTIDE SEQUENCE</scope>
    <source>
        <strain evidence="11">KCTC 12870</strain>
    </source>
</reference>
<protein>
    <recommendedName>
        <fullName evidence="10">MotA/TolQ/ExbB proton channel domain-containing protein</fullName>
    </recommendedName>
</protein>
<organism evidence="11 12">
    <name type="scientific">Cerasicoccus arenae</name>
    <dbReference type="NCBI Taxonomy" id="424488"/>
    <lineage>
        <taxon>Bacteria</taxon>
        <taxon>Pseudomonadati</taxon>
        <taxon>Verrucomicrobiota</taxon>
        <taxon>Opitutia</taxon>
        <taxon>Puniceicoccales</taxon>
        <taxon>Cerasicoccaceae</taxon>
        <taxon>Cerasicoccus</taxon>
    </lineage>
</organism>
<keyword evidence="6 9" id="KW-1133">Transmembrane helix</keyword>
<dbReference type="InterPro" id="IPR050790">
    <property type="entry name" value="ExbB/TolQ_transport"/>
</dbReference>
<evidence type="ECO:0000256" key="2">
    <source>
        <dbReference type="ARBA" id="ARBA00022448"/>
    </source>
</evidence>
<proteinExistence type="inferred from homology"/>
<comment type="subcellular location">
    <subcellularLocation>
        <location evidence="1">Cell membrane</location>
        <topology evidence="1">Multi-pass membrane protein</topology>
    </subcellularLocation>
    <subcellularLocation>
        <location evidence="8">Membrane</location>
        <topology evidence="8">Multi-pass membrane protein</topology>
    </subcellularLocation>
</comment>
<dbReference type="EMBL" id="BMXG01000002">
    <property type="protein sequence ID" value="GHB92785.1"/>
    <property type="molecule type" value="Genomic_DNA"/>
</dbReference>
<keyword evidence="7 9" id="KW-0472">Membrane</keyword>
<dbReference type="Pfam" id="PF01618">
    <property type="entry name" value="MotA_ExbB"/>
    <property type="match status" value="1"/>
</dbReference>
<reference evidence="11" key="2">
    <citation type="submission" date="2020-09" db="EMBL/GenBank/DDBJ databases">
        <authorList>
            <person name="Sun Q."/>
            <person name="Kim S."/>
        </authorList>
    </citation>
    <scope>NUCLEOTIDE SEQUENCE</scope>
    <source>
        <strain evidence="11">KCTC 12870</strain>
    </source>
</reference>
<keyword evidence="2 8" id="KW-0813">Transport</keyword>
<dbReference type="AlphaFoldDB" id="A0A8J3GDM9"/>
<evidence type="ECO:0000313" key="12">
    <source>
        <dbReference type="Proteomes" id="UP000642829"/>
    </source>
</evidence>
<dbReference type="GO" id="GO:0005886">
    <property type="term" value="C:plasma membrane"/>
    <property type="evidence" value="ECO:0007669"/>
    <property type="project" value="UniProtKB-SubCell"/>
</dbReference>
<evidence type="ECO:0000256" key="9">
    <source>
        <dbReference type="SAM" id="Phobius"/>
    </source>
</evidence>
<evidence type="ECO:0000256" key="7">
    <source>
        <dbReference type="ARBA" id="ARBA00023136"/>
    </source>
</evidence>
<name>A0A8J3GDM9_9BACT</name>
<evidence type="ECO:0000313" key="11">
    <source>
        <dbReference type="EMBL" id="GHB92785.1"/>
    </source>
</evidence>
<feature type="transmembrane region" description="Helical" evidence="9">
    <location>
        <begin position="53"/>
        <end position="79"/>
    </location>
</feature>
<evidence type="ECO:0000256" key="6">
    <source>
        <dbReference type="ARBA" id="ARBA00022989"/>
    </source>
</evidence>
<evidence type="ECO:0000256" key="1">
    <source>
        <dbReference type="ARBA" id="ARBA00004651"/>
    </source>
</evidence>
<dbReference type="GO" id="GO:0017038">
    <property type="term" value="P:protein import"/>
    <property type="evidence" value="ECO:0007669"/>
    <property type="project" value="TreeGrafter"/>
</dbReference>
<keyword evidence="12" id="KW-1185">Reference proteome</keyword>
<gene>
    <name evidence="11" type="ORF">GCM10007047_05060</name>
</gene>
<dbReference type="PANTHER" id="PTHR30625:SF15">
    <property type="entry name" value="BIOPOLYMER TRANSPORT PROTEIN EXBB"/>
    <property type="match status" value="1"/>
</dbReference>
<evidence type="ECO:0000256" key="8">
    <source>
        <dbReference type="RuleBase" id="RU004057"/>
    </source>
</evidence>
<accession>A0A8J3GDM9</accession>
<evidence type="ECO:0000256" key="3">
    <source>
        <dbReference type="ARBA" id="ARBA00022475"/>
    </source>
</evidence>
<keyword evidence="3" id="KW-1003">Cell membrane</keyword>
<feature type="transmembrane region" description="Helical" evidence="9">
    <location>
        <begin position="12"/>
        <end position="32"/>
    </location>
</feature>
<dbReference type="InterPro" id="IPR002898">
    <property type="entry name" value="MotA_ExbB_proton_chnl"/>
</dbReference>
<dbReference type="Proteomes" id="UP000642829">
    <property type="component" value="Unassembled WGS sequence"/>
</dbReference>
<comment type="similarity">
    <text evidence="8">Belongs to the exbB/tolQ family.</text>
</comment>